<comment type="caution">
    <text evidence="7">The sequence shown here is derived from an EMBL/GenBank/DDBJ whole genome shotgun (WGS) entry which is preliminary data.</text>
</comment>
<comment type="similarity">
    <text evidence="2 6">Belongs to the fungal hydrophobin family.</text>
</comment>
<proteinExistence type="inferred from homology"/>
<keyword evidence="3 6" id="KW-0134">Cell wall</keyword>
<dbReference type="EMBL" id="JAACJJ010000057">
    <property type="protein sequence ID" value="KAF5310749.1"/>
    <property type="molecule type" value="Genomic_DNA"/>
</dbReference>
<evidence type="ECO:0000313" key="8">
    <source>
        <dbReference type="Proteomes" id="UP000567179"/>
    </source>
</evidence>
<sequence>MQFKLAAFTTIAAMATLAAATPTGGSGPSNQCNTGSLECCQSTQDSKSIDGTLLGLLTLLGVNVGSLTALVGVTCSPISVVGISGTSCSAQPVCCTNNSFNGVVALGCTPVNLNL</sequence>
<gene>
    <name evidence="7" type="ORF">D9619_007787</name>
</gene>
<evidence type="ECO:0000256" key="4">
    <source>
        <dbReference type="ARBA" id="ARBA00022525"/>
    </source>
</evidence>
<dbReference type="Pfam" id="PF01185">
    <property type="entry name" value="Hydrophobin"/>
    <property type="match status" value="1"/>
</dbReference>
<evidence type="ECO:0000256" key="2">
    <source>
        <dbReference type="ARBA" id="ARBA00010446"/>
    </source>
</evidence>
<dbReference type="Proteomes" id="UP000567179">
    <property type="component" value="Unassembled WGS sequence"/>
</dbReference>
<accession>A0A8H5ATQ9</accession>
<protein>
    <recommendedName>
        <fullName evidence="6">Hydrophobin</fullName>
    </recommendedName>
</protein>
<keyword evidence="4 6" id="KW-0964">Secreted</keyword>
<comment type="subcellular location">
    <subcellularLocation>
        <location evidence="1 6">Secreted</location>
        <location evidence="1 6">Cell wall</location>
    </subcellularLocation>
</comment>
<organism evidence="7 8">
    <name type="scientific">Psilocybe cf. subviscida</name>
    <dbReference type="NCBI Taxonomy" id="2480587"/>
    <lineage>
        <taxon>Eukaryota</taxon>
        <taxon>Fungi</taxon>
        <taxon>Dikarya</taxon>
        <taxon>Basidiomycota</taxon>
        <taxon>Agaricomycotina</taxon>
        <taxon>Agaricomycetes</taxon>
        <taxon>Agaricomycetidae</taxon>
        <taxon>Agaricales</taxon>
        <taxon>Agaricineae</taxon>
        <taxon>Strophariaceae</taxon>
        <taxon>Psilocybe</taxon>
    </lineage>
</organism>
<dbReference type="AlphaFoldDB" id="A0A8H5ATQ9"/>
<feature type="signal peptide" evidence="6">
    <location>
        <begin position="1"/>
        <end position="20"/>
    </location>
</feature>
<dbReference type="OrthoDB" id="4225815at2759"/>
<keyword evidence="5 6" id="KW-1015">Disulfide bond</keyword>
<evidence type="ECO:0000256" key="5">
    <source>
        <dbReference type="ARBA" id="ARBA00023157"/>
    </source>
</evidence>
<dbReference type="GO" id="GO:0005199">
    <property type="term" value="F:structural constituent of cell wall"/>
    <property type="evidence" value="ECO:0007669"/>
    <property type="project" value="InterPro"/>
</dbReference>
<dbReference type="CDD" id="cd23507">
    <property type="entry name" value="hydrophobin_I"/>
    <property type="match status" value="1"/>
</dbReference>
<reference evidence="7 8" key="1">
    <citation type="journal article" date="2020" name="ISME J.">
        <title>Uncovering the hidden diversity of litter-decomposition mechanisms in mushroom-forming fungi.</title>
        <authorList>
            <person name="Floudas D."/>
            <person name="Bentzer J."/>
            <person name="Ahren D."/>
            <person name="Johansson T."/>
            <person name="Persson P."/>
            <person name="Tunlid A."/>
        </authorList>
    </citation>
    <scope>NUCLEOTIDE SEQUENCE [LARGE SCALE GENOMIC DNA]</scope>
    <source>
        <strain evidence="7 8">CBS 101986</strain>
    </source>
</reference>
<evidence type="ECO:0000313" key="7">
    <source>
        <dbReference type="EMBL" id="KAF5310749.1"/>
    </source>
</evidence>
<keyword evidence="8" id="KW-1185">Reference proteome</keyword>
<feature type="chain" id="PRO_5034680292" description="Hydrophobin" evidence="6">
    <location>
        <begin position="21"/>
        <end position="115"/>
    </location>
</feature>
<keyword evidence="6" id="KW-0732">Signal</keyword>
<evidence type="ECO:0000256" key="1">
    <source>
        <dbReference type="ARBA" id="ARBA00004191"/>
    </source>
</evidence>
<dbReference type="SMART" id="SM00075">
    <property type="entry name" value="HYDRO"/>
    <property type="match status" value="1"/>
</dbReference>
<name>A0A8H5ATQ9_9AGAR</name>
<evidence type="ECO:0000256" key="3">
    <source>
        <dbReference type="ARBA" id="ARBA00022512"/>
    </source>
</evidence>
<dbReference type="GO" id="GO:0009277">
    <property type="term" value="C:fungal-type cell wall"/>
    <property type="evidence" value="ECO:0007669"/>
    <property type="project" value="InterPro"/>
</dbReference>
<evidence type="ECO:0000256" key="6">
    <source>
        <dbReference type="RuleBase" id="RU365009"/>
    </source>
</evidence>
<dbReference type="InterPro" id="IPR001338">
    <property type="entry name" value="Class_I_Hydrophobin"/>
</dbReference>